<proteinExistence type="predicted"/>
<reference evidence="1 2" key="1">
    <citation type="journal article" date="2019" name="Sci. Rep.">
        <title>Orb-weaving spider Araneus ventricosus genome elucidates the spidroin gene catalogue.</title>
        <authorList>
            <person name="Kono N."/>
            <person name="Nakamura H."/>
            <person name="Ohtoshi R."/>
            <person name="Moran D.A.P."/>
            <person name="Shinohara A."/>
            <person name="Yoshida Y."/>
            <person name="Fujiwara M."/>
            <person name="Mori M."/>
            <person name="Tomita M."/>
            <person name="Arakawa K."/>
        </authorList>
    </citation>
    <scope>NUCLEOTIDE SEQUENCE [LARGE SCALE GENOMIC DNA]</scope>
</reference>
<sequence length="56" mass="6773">MKKYLLTPVRVRRQTSPSKDYYGMALQHFTKHGHLPQPWRLHVTARTADLRQYKHK</sequence>
<protein>
    <submittedName>
        <fullName evidence="1">Uncharacterized protein</fullName>
    </submittedName>
</protein>
<accession>A0A4Y2VJ35</accession>
<gene>
    <name evidence="1" type="ORF">AVEN_35225_1</name>
</gene>
<evidence type="ECO:0000313" key="1">
    <source>
        <dbReference type="EMBL" id="GBO23787.1"/>
    </source>
</evidence>
<organism evidence="1 2">
    <name type="scientific">Araneus ventricosus</name>
    <name type="common">Orbweaver spider</name>
    <name type="synonym">Epeira ventricosa</name>
    <dbReference type="NCBI Taxonomy" id="182803"/>
    <lineage>
        <taxon>Eukaryota</taxon>
        <taxon>Metazoa</taxon>
        <taxon>Ecdysozoa</taxon>
        <taxon>Arthropoda</taxon>
        <taxon>Chelicerata</taxon>
        <taxon>Arachnida</taxon>
        <taxon>Araneae</taxon>
        <taxon>Araneomorphae</taxon>
        <taxon>Entelegynae</taxon>
        <taxon>Araneoidea</taxon>
        <taxon>Araneidae</taxon>
        <taxon>Araneus</taxon>
    </lineage>
</organism>
<feature type="non-terminal residue" evidence="1">
    <location>
        <position position="56"/>
    </location>
</feature>
<comment type="caution">
    <text evidence="1">The sequence shown here is derived from an EMBL/GenBank/DDBJ whole genome shotgun (WGS) entry which is preliminary data.</text>
</comment>
<dbReference type="Proteomes" id="UP000499080">
    <property type="component" value="Unassembled WGS sequence"/>
</dbReference>
<name>A0A4Y2VJ35_ARAVE</name>
<dbReference type="EMBL" id="BGPR01046819">
    <property type="protein sequence ID" value="GBO23787.1"/>
    <property type="molecule type" value="Genomic_DNA"/>
</dbReference>
<keyword evidence="2" id="KW-1185">Reference proteome</keyword>
<dbReference type="AlphaFoldDB" id="A0A4Y2VJ35"/>
<evidence type="ECO:0000313" key="2">
    <source>
        <dbReference type="Proteomes" id="UP000499080"/>
    </source>
</evidence>